<proteinExistence type="inferred from homology"/>
<dbReference type="PRINTS" id="PR01042">
    <property type="entry name" value="TRNASYNTHASP"/>
</dbReference>
<dbReference type="OrthoDB" id="1931232at2759"/>
<dbReference type="FunCoup" id="A0A2R5G4F5">
    <property type="interactions" value="195"/>
</dbReference>
<evidence type="ECO:0000256" key="3">
    <source>
        <dbReference type="ARBA" id="ARBA00022598"/>
    </source>
</evidence>
<evidence type="ECO:0000259" key="9">
    <source>
        <dbReference type="PROSITE" id="PS50862"/>
    </source>
</evidence>
<dbReference type="HAMAP" id="MF_00534">
    <property type="entry name" value="Asn_tRNA_synth"/>
    <property type="match status" value="1"/>
</dbReference>
<organism evidence="10 11">
    <name type="scientific">Hondaea fermentalgiana</name>
    <dbReference type="NCBI Taxonomy" id="2315210"/>
    <lineage>
        <taxon>Eukaryota</taxon>
        <taxon>Sar</taxon>
        <taxon>Stramenopiles</taxon>
        <taxon>Bigyra</taxon>
        <taxon>Labyrinthulomycetes</taxon>
        <taxon>Thraustochytrida</taxon>
        <taxon>Thraustochytriidae</taxon>
        <taxon>Hondaea</taxon>
    </lineage>
</organism>
<dbReference type="Gene3D" id="3.30.930.10">
    <property type="entry name" value="Bira Bifunctional Protein, Domain 2"/>
    <property type="match status" value="1"/>
</dbReference>
<evidence type="ECO:0000256" key="1">
    <source>
        <dbReference type="ARBA" id="ARBA00008226"/>
    </source>
</evidence>
<dbReference type="InterPro" id="IPR036282">
    <property type="entry name" value="Glutathione-S-Trfase_C_sf"/>
</dbReference>
<dbReference type="Proteomes" id="UP000241890">
    <property type="component" value="Unassembled WGS sequence"/>
</dbReference>
<dbReference type="EC" id="6.1.1.22" evidence="2"/>
<name>A0A2R5G4F5_9STRA</name>
<evidence type="ECO:0000313" key="11">
    <source>
        <dbReference type="Proteomes" id="UP000241890"/>
    </source>
</evidence>
<dbReference type="GO" id="GO:0006421">
    <property type="term" value="P:asparaginyl-tRNA aminoacylation"/>
    <property type="evidence" value="ECO:0007669"/>
    <property type="project" value="InterPro"/>
</dbReference>
<keyword evidence="4" id="KW-0547">Nucleotide-binding</keyword>
<dbReference type="Pfam" id="PF00043">
    <property type="entry name" value="GST_C"/>
    <property type="match status" value="1"/>
</dbReference>
<sequence length="768" mass="83376">MTAAWVLHALPGDNARTLRVQSAAKLTGTEMETKLLKNAPKKGTSPTNKLPALWKGSDGCAAFSSVSAMKLLARAADGADSKFLGGADAATKAEVDQWMEYAVDVLDPLAEVACLKAGTSLAKVAGDAADEVTARSTKALVDEVCAVVDKKLRKASYLVGDALTFADVAVASALVGPLRSAIEAKPRQSKLSNVSRWFETILKESSMDACLESPFSFYAGKAAQAAAAGEAAAKAAAKATSITGAAMGAEQVPMGKLFKRSHSRVKDILETDSKTAVGKTVSVCGWARTVRSAGKGSLAFVELNDGSCQASLQVVCSAQDTTNFDQLVGAGGVGSSHRFVGTLVAPQRAEQAIELKADIVEVLGTVDPKEYPLSKTGNKSAGHSVEFLREQAHLRARTNLIACVARVRNACAFAIHDFFRLQGFQYVHTPIITASDCEGAGEMMAVTTMLGKAEENKGKLPTVTAELAKKYALDDPNTKLKEGDVDYTKDFFSKPAFLTVSGQLNVETYACALSDVYTFGPTFRAENSHTSRHLAEFWMVEPELCFASLKDDIDLAEDFIKYCTQYVLKNCAADIDYFEKHTEEGLRDRLLNVVDTPFKRLSYTEAIEILNKPEHLKTEDGSARFEEHPAWGIDLGSEHERYLCEKVFKGPVVLTDYPADIKAFYMRQNELDKEGRLTVQAMDILVPRIGELVGGSAREERLGLLEKRITDMNLKPEDFSWYCDLRRFGTVPHAGFGLGFDRFVMFVTGIANIRDVIPFPRYPGVCAF</sequence>
<dbReference type="SUPFAM" id="SSF47616">
    <property type="entry name" value="GST C-terminal domain-like"/>
    <property type="match status" value="1"/>
</dbReference>
<protein>
    <recommendedName>
        <fullName evidence="2">asparagine--tRNA ligase</fullName>
        <ecNumber evidence="2">6.1.1.22</ecNumber>
    </recommendedName>
</protein>
<dbReference type="InterPro" id="IPR012340">
    <property type="entry name" value="NA-bd_OB-fold"/>
</dbReference>
<dbReference type="PROSITE" id="PS50405">
    <property type="entry name" value="GST_CTER"/>
    <property type="match status" value="1"/>
</dbReference>
<dbReference type="CDD" id="cd00776">
    <property type="entry name" value="AsxRS_core"/>
    <property type="match status" value="1"/>
</dbReference>
<accession>A0A2R5G4F5</accession>
<dbReference type="PANTHER" id="PTHR22594">
    <property type="entry name" value="ASPARTYL/LYSYL-TRNA SYNTHETASE"/>
    <property type="match status" value="1"/>
</dbReference>
<dbReference type="GO" id="GO:0004816">
    <property type="term" value="F:asparagine-tRNA ligase activity"/>
    <property type="evidence" value="ECO:0007669"/>
    <property type="project" value="UniProtKB-EC"/>
</dbReference>
<keyword evidence="5" id="KW-0067">ATP-binding</keyword>
<dbReference type="InParanoid" id="A0A2R5G4F5"/>
<evidence type="ECO:0000259" key="8">
    <source>
        <dbReference type="PROSITE" id="PS50405"/>
    </source>
</evidence>
<dbReference type="InterPro" id="IPR006195">
    <property type="entry name" value="aa-tRNA-synth_II"/>
</dbReference>
<evidence type="ECO:0000256" key="4">
    <source>
        <dbReference type="ARBA" id="ARBA00022741"/>
    </source>
</evidence>
<dbReference type="SUPFAM" id="SSF55681">
    <property type="entry name" value="Class II aaRS and biotin synthetases"/>
    <property type="match status" value="1"/>
</dbReference>
<dbReference type="NCBIfam" id="NF003037">
    <property type="entry name" value="PRK03932.1"/>
    <property type="match status" value="1"/>
</dbReference>
<dbReference type="InterPro" id="IPR045864">
    <property type="entry name" value="aa-tRNA-synth_II/BPL/LPL"/>
</dbReference>
<comment type="similarity">
    <text evidence="1">Belongs to the class-II aminoacyl-tRNA synthetase family.</text>
</comment>
<keyword evidence="3 10" id="KW-0436">Ligase</keyword>
<dbReference type="InterPro" id="IPR004522">
    <property type="entry name" value="Asn-tRNA-ligase"/>
</dbReference>
<evidence type="ECO:0000256" key="7">
    <source>
        <dbReference type="ARBA" id="ARBA00023146"/>
    </source>
</evidence>
<dbReference type="GO" id="GO:0005524">
    <property type="term" value="F:ATP binding"/>
    <property type="evidence" value="ECO:0007669"/>
    <property type="project" value="UniProtKB-KW"/>
</dbReference>
<dbReference type="InterPro" id="IPR002312">
    <property type="entry name" value="Asp/Asn-tRNA-synth_IIb"/>
</dbReference>
<dbReference type="Pfam" id="PF00152">
    <property type="entry name" value="tRNA-synt_2"/>
    <property type="match status" value="1"/>
</dbReference>
<evidence type="ECO:0000256" key="5">
    <source>
        <dbReference type="ARBA" id="ARBA00022840"/>
    </source>
</evidence>
<dbReference type="EMBL" id="BEYU01000008">
    <property type="protein sequence ID" value="GBG24668.1"/>
    <property type="molecule type" value="Genomic_DNA"/>
</dbReference>
<dbReference type="AlphaFoldDB" id="A0A2R5G4F5"/>
<dbReference type="NCBIfam" id="TIGR00457">
    <property type="entry name" value="asnS"/>
    <property type="match status" value="1"/>
</dbReference>
<keyword evidence="7" id="KW-0030">Aminoacyl-tRNA synthetase</keyword>
<evidence type="ECO:0000256" key="2">
    <source>
        <dbReference type="ARBA" id="ARBA00012816"/>
    </source>
</evidence>
<reference evidence="10 11" key="1">
    <citation type="submission" date="2017-12" db="EMBL/GenBank/DDBJ databases">
        <title>Sequencing, de novo assembly and annotation of complete genome of a new Thraustochytrid species, strain FCC1311.</title>
        <authorList>
            <person name="Sedici K."/>
            <person name="Godart F."/>
            <person name="Aiese Cigliano R."/>
            <person name="Sanseverino W."/>
            <person name="Barakat M."/>
            <person name="Ortet P."/>
            <person name="Marechal E."/>
            <person name="Cagnac O."/>
            <person name="Amato A."/>
        </authorList>
    </citation>
    <scope>NUCLEOTIDE SEQUENCE [LARGE SCALE GENOMIC DNA]</scope>
</reference>
<keyword evidence="6" id="KW-0648">Protein biosynthesis</keyword>
<dbReference type="GO" id="GO:0005739">
    <property type="term" value="C:mitochondrion"/>
    <property type="evidence" value="ECO:0007669"/>
    <property type="project" value="TreeGrafter"/>
</dbReference>
<gene>
    <name evidence="10" type="ORF">FCC1311_008862</name>
</gene>
<evidence type="ECO:0000256" key="6">
    <source>
        <dbReference type="ARBA" id="ARBA00022917"/>
    </source>
</evidence>
<comment type="caution">
    <text evidence="10">The sequence shown here is derived from an EMBL/GenBank/DDBJ whole genome shotgun (WGS) entry which is preliminary data.</text>
</comment>
<evidence type="ECO:0000313" key="10">
    <source>
        <dbReference type="EMBL" id="GBG24668.1"/>
    </source>
</evidence>
<dbReference type="Gene3D" id="2.40.50.140">
    <property type="entry name" value="Nucleic acid-binding proteins"/>
    <property type="match status" value="1"/>
</dbReference>
<dbReference type="InterPro" id="IPR004046">
    <property type="entry name" value="GST_C"/>
</dbReference>
<dbReference type="PANTHER" id="PTHR22594:SF34">
    <property type="entry name" value="ASPARAGINE--TRNA LIGASE, MITOCHONDRIAL-RELATED"/>
    <property type="match status" value="1"/>
</dbReference>
<feature type="domain" description="GST C-terminal" evidence="8">
    <location>
        <begin position="88"/>
        <end position="222"/>
    </location>
</feature>
<feature type="domain" description="Aminoacyl-transfer RNA synthetases class-II family profile" evidence="9">
    <location>
        <begin position="414"/>
        <end position="758"/>
    </location>
</feature>
<dbReference type="PROSITE" id="PS50862">
    <property type="entry name" value="AA_TRNA_LIGASE_II"/>
    <property type="match status" value="1"/>
</dbReference>
<keyword evidence="11" id="KW-1185">Reference proteome</keyword>
<dbReference type="InterPro" id="IPR010987">
    <property type="entry name" value="Glutathione-S-Trfase_C-like"/>
</dbReference>
<dbReference type="SUPFAM" id="SSF50249">
    <property type="entry name" value="Nucleic acid-binding proteins"/>
    <property type="match status" value="1"/>
</dbReference>
<dbReference type="CDD" id="cd04318">
    <property type="entry name" value="EcAsnRS_like_N"/>
    <property type="match status" value="1"/>
</dbReference>
<dbReference type="InterPro" id="IPR004364">
    <property type="entry name" value="Aa-tRNA-synt_II"/>
</dbReference>
<dbReference type="FunFam" id="3.30.930.10:FF:000016">
    <property type="entry name" value="Asparagine--tRNA ligase"/>
    <property type="match status" value="1"/>
</dbReference>
<dbReference type="Gene3D" id="1.20.1050.130">
    <property type="match status" value="1"/>
</dbReference>